<dbReference type="AlphaFoldDB" id="A0A4W5L9Q3"/>
<reference evidence="4" key="2">
    <citation type="submission" date="2025-08" db="UniProtKB">
        <authorList>
            <consortium name="Ensembl"/>
        </authorList>
    </citation>
    <scope>IDENTIFICATION</scope>
</reference>
<dbReference type="GO" id="GO:0030198">
    <property type="term" value="P:extracellular matrix organization"/>
    <property type="evidence" value="ECO:0007669"/>
    <property type="project" value="InterPro"/>
</dbReference>
<keyword evidence="2" id="KW-0964">Secreted</keyword>
<evidence type="ECO:0000259" key="3">
    <source>
        <dbReference type="Pfam" id="PF19236"/>
    </source>
</evidence>
<protein>
    <recommendedName>
        <fullName evidence="3">ADAMTS/ADAMTS-like cysteine-rich domain-containing protein</fullName>
    </recommendedName>
</protein>
<dbReference type="GO" id="GO:0005576">
    <property type="term" value="C:extracellular region"/>
    <property type="evidence" value="ECO:0007669"/>
    <property type="project" value="UniProtKB-SubCell"/>
</dbReference>
<dbReference type="PRINTS" id="PR01857">
    <property type="entry name" value="ADAMTSFAMILY"/>
</dbReference>
<dbReference type="PANTHER" id="PTHR13723:SF158">
    <property type="entry name" value="A DISINTEGRIN AND METALLOPROTEINASE WITH THROMBOSPONDIN MOTIFS 3"/>
    <property type="match status" value="1"/>
</dbReference>
<reference evidence="5" key="1">
    <citation type="submission" date="2018-06" db="EMBL/GenBank/DDBJ databases">
        <title>Genome assembly of Danube salmon.</title>
        <authorList>
            <person name="Macqueen D.J."/>
            <person name="Gundappa M.K."/>
        </authorList>
    </citation>
    <scope>NUCLEOTIDE SEQUENCE [LARGE SCALE GENOMIC DNA]</scope>
</reference>
<dbReference type="InterPro" id="IPR050439">
    <property type="entry name" value="ADAMTS_ADAMTS-like"/>
</dbReference>
<dbReference type="GO" id="GO:0004222">
    <property type="term" value="F:metalloendopeptidase activity"/>
    <property type="evidence" value="ECO:0007669"/>
    <property type="project" value="TreeGrafter"/>
</dbReference>
<dbReference type="Ensembl" id="ENSHHUT00000023381.1">
    <property type="protein sequence ID" value="ENSHHUP00000022527.1"/>
    <property type="gene ID" value="ENSHHUG00000014104.1"/>
</dbReference>
<reference evidence="4" key="3">
    <citation type="submission" date="2025-09" db="UniProtKB">
        <authorList>
            <consortium name="Ensembl"/>
        </authorList>
    </citation>
    <scope>IDENTIFICATION</scope>
</reference>
<dbReference type="GO" id="GO:0031012">
    <property type="term" value="C:extracellular matrix"/>
    <property type="evidence" value="ECO:0007669"/>
    <property type="project" value="TreeGrafter"/>
</dbReference>
<dbReference type="GO" id="GO:0006508">
    <property type="term" value="P:proteolysis"/>
    <property type="evidence" value="ECO:0007669"/>
    <property type="project" value="TreeGrafter"/>
</dbReference>
<dbReference type="InterPro" id="IPR045371">
    <property type="entry name" value="ADAMTS_CR_3"/>
</dbReference>
<comment type="subcellular location">
    <subcellularLocation>
        <location evidence="1">Secreted</location>
    </subcellularLocation>
</comment>
<dbReference type="Gene3D" id="2.60.120.830">
    <property type="match status" value="1"/>
</dbReference>
<organism evidence="4 5">
    <name type="scientific">Hucho hucho</name>
    <name type="common">huchen</name>
    <dbReference type="NCBI Taxonomy" id="62062"/>
    <lineage>
        <taxon>Eukaryota</taxon>
        <taxon>Metazoa</taxon>
        <taxon>Chordata</taxon>
        <taxon>Craniata</taxon>
        <taxon>Vertebrata</taxon>
        <taxon>Euteleostomi</taxon>
        <taxon>Actinopterygii</taxon>
        <taxon>Neopterygii</taxon>
        <taxon>Teleostei</taxon>
        <taxon>Protacanthopterygii</taxon>
        <taxon>Salmoniformes</taxon>
        <taxon>Salmonidae</taxon>
        <taxon>Salmoninae</taxon>
        <taxon>Hucho</taxon>
    </lineage>
</organism>
<evidence type="ECO:0000256" key="2">
    <source>
        <dbReference type="ARBA" id="ARBA00022525"/>
    </source>
</evidence>
<dbReference type="PANTHER" id="PTHR13723">
    <property type="entry name" value="ADAMTS A DISINTEGRIN AND METALLOPROTEASE WITH THROMBOSPONDIN MOTIFS PROTEASE"/>
    <property type="match status" value="1"/>
</dbReference>
<evidence type="ECO:0000313" key="4">
    <source>
        <dbReference type="Ensembl" id="ENSHHUP00000022527.1"/>
    </source>
</evidence>
<name>A0A4W5L9Q3_9TELE</name>
<dbReference type="Pfam" id="PF19236">
    <property type="entry name" value="ADAMTS_CR_3"/>
    <property type="match status" value="1"/>
</dbReference>
<keyword evidence="5" id="KW-1185">Reference proteome</keyword>
<evidence type="ECO:0000256" key="1">
    <source>
        <dbReference type="ARBA" id="ARBA00004613"/>
    </source>
</evidence>
<sequence>MVKCVELQDISFKTLKCSLGPWQNFGVGTGRAVGFFVYFSPLLSPSNGGGDCPGVNYEYQLCNTEDCPKHFEDFRCVHSVPIGEPFLVPDRTPDFPKTDLTGLALLCGSVFQKVGCDKEIGSNKVEDKCGVCGGDNSHCRTVKGTFTRTPKKAGRGHITLDDCID</sequence>
<proteinExistence type="predicted"/>
<dbReference type="InterPro" id="IPR013273">
    <property type="entry name" value="ADAMTS/ADAMTS-like"/>
</dbReference>
<dbReference type="GeneTree" id="ENSGT00940000156085"/>
<dbReference type="Proteomes" id="UP000314982">
    <property type="component" value="Unassembled WGS sequence"/>
</dbReference>
<accession>A0A4W5L9Q3</accession>
<feature type="domain" description="ADAMTS/ADAMTS-like cysteine-rich" evidence="3">
    <location>
        <begin position="86"/>
        <end position="139"/>
    </location>
</feature>
<evidence type="ECO:0000313" key="5">
    <source>
        <dbReference type="Proteomes" id="UP000314982"/>
    </source>
</evidence>